<organism evidence="2 3">
    <name type="scientific">Pseudonocardia xinjiangensis</name>
    <dbReference type="NCBI Taxonomy" id="75289"/>
    <lineage>
        <taxon>Bacteria</taxon>
        <taxon>Bacillati</taxon>
        <taxon>Actinomycetota</taxon>
        <taxon>Actinomycetes</taxon>
        <taxon>Pseudonocardiales</taxon>
        <taxon>Pseudonocardiaceae</taxon>
        <taxon>Pseudonocardia</taxon>
    </lineage>
</organism>
<reference evidence="2 3" key="1">
    <citation type="submission" date="2020-04" db="EMBL/GenBank/DDBJ databases">
        <authorList>
            <person name="Klaysubun C."/>
            <person name="Duangmal K."/>
            <person name="Lipun K."/>
        </authorList>
    </citation>
    <scope>NUCLEOTIDE SEQUENCE [LARGE SCALE GENOMIC DNA]</scope>
    <source>
        <strain evidence="2 3">JCM 11839</strain>
    </source>
</reference>
<comment type="caution">
    <text evidence="2">The sequence shown here is derived from an EMBL/GenBank/DDBJ whole genome shotgun (WGS) entry which is preliminary data.</text>
</comment>
<dbReference type="Pfam" id="PF24254">
    <property type="entry name" value="DUF7455"/>
    <property type="match status" value="1"/>
</dbReference>
<name>A0ABX1RLK6_9PSEU</name>
<gene>
    <name evidence="2" type="ORF">HF577_27675</name>
</gene>
<dbReference type="InterPro" id="IPR055878">
    <property type="entry name" value="DUF7455"/>
</dbReference>
<dbReference type="Proteomes" id="UP001296706">
    <property type="component" value="Unassembled WGS sequence"/>
</dbReference>
<dbReference type="RefSeq" id="WP_169398905.1">
    <property type="nucleotide sequence ID" value="NZ_BAAAJH010000016.1"/>
</dbReference>
<feature type="domain" description="DUF7455" evidence="1">
    <location>
        <begin position="17"/>
        <end position="61"/>
    </location>
</feature>
<evidence type="ECO:0000313" key="2">
    <source>
        <dbReference type="EMBL" id="NMH80857.1"/>
    </source>
</evidence>
<sequence>MALRNRIAHPLYTRHIRHDRCDRCSAAAQMRALLPTGNELFFCGHHARQHEPRLREIGADLSAGS</sequence>
<evidence type="ECO:0000313" key="3">
    <source>
        <dbReference type="Proteomes" id="UP001296706"/>
    </source>
</evidence>
<dbReference type="EMBL" id="JAAXKY010000118">
    <property type="protein sequence ID" value="NMH80857.1"/>
    <property type="molecule type" value="Genomic_DNA"/>
</dbReference>
<keyword evidence="3" id="KW-1185">Reference proteome</keyword>
<protein>
    <recommendedName>
        <fullName evidence="1">DUF7455 domain-containing protein</fullName>
    </recommendedName>
</protein>
<evidence type="ECO:0000259" key="1">
    <source>
        <dbReference type="Pfam" id="PF24254"/>
    </source>
</evidence>
<accession>A0ABX1RLK6</accession>
<proteinExistence type="predicted"/>